<keyword evidence="1" id="KW-0732">Signal</keyword>
<accession>A0A0C3DTG8</accession>
<dbReference type="GO" id="GO:0005829">
    <property type="term" value="C:cytosol"/>
    <property type="evidence" value="ECO:0007669"/>
    <property type="project" value="TreeGrafter"/>
</dbReference>
<dbReference type="GO" id="GO:0006516">
    <property type="term" value="P:glycoprotein catabolic process"/>
    <property type="evidence" value="ECO:0007669"/>
    <property type="project" value="TreeGrafter"/>
</dbReference>
<protein>
    <submittedName>
        <fullName evidence="4">Glycoside hydrolase family 92 protein</fullName>
    </submittedName>
</protein>
<dbReference type="InterPro" id="IPR008928">
    <property type="entry name" value="6-hairpin_glycosidase_sf"/>
</dbReference>
<dbReference type="AlphaFoldDB" id="A0A0C3DTG8"/>
<dbReference type="FunFam" id="1.20.1610.10:FF:000002">
    <property type="entry name" value="Alpha-1,2-mannosidase family protein"/>
    <property type="match status" value="1"/>
</dbReference>
<evidence type="ECO:0000259" key="3">
    <source>
        <dbReference type="Pfam" id="PF17678"/>
    </source>
</evidence>
<dbReference type="STRING" id="913774.A0A0C3DTG8"/>
<dbReference type="FunFam" id="1.20.1050.60:FF:000002">
    <property type="entry name" value="Glycosyl hydrolase family 92"/>
    <property type="match status" value="1"/>
</dbReference>
<evidence type="ECO:0000259" key="2">
    <source>
        <dbReference type="Pfam" id="PF07971"/>
    </source>
</evidence>
<feature type="domain" description="Glycosyl hydrolase family 92" evidence="2">
    <location>
        <begin position="283"/>
        <end position="765"/>
    </location>
</feature>
<dbReference type="InterPro" id="IPR041371">
    <property type="entry name" value="GH92_N"/>
</dbReference>
<feature type="signal peptide" evidence="1">
    <location>
        <begin position="1"/>
        <end position="23"/>
    </location>
</feature>
<organism evidence="4 5">
    <name type="scientific">Oidiodendron maius (strain Zn)</name>
    <dbReference type="NCBI Taxonomy" id="913774"/>
    <lineage>
        <taxon>Eukaryota</taxon>
        <taxon>Fungi</taxon>
        <taxon>Dikarya</taxon>
        <taxon>Ascomycota</taxon>
        <taxon>Pezizomycotina</taxon>
        <taxon>Leotiomycetes</taxon>
        <taxon>Leotiomycetes incertae sedis</taxon>
        <taxon>Myxotrichaceae</taxon>
        <taxon>Oidiodendron</taxon>
    </lineage>
</organism>
<dbReference type="GO" id="GO:0005634">
    <property type="term" value="C:nucleus"/>
    <property type="evidence" value="ECO:0007669"/>
    <property type="project" value="TreeGrafter"/>
</dbReference>
<dbReference type="InterPro" id="IPR050883">
    <property type="entry name" value="PNGase"/>
</dbReference>
<dbReference type="FunFam" id="2.70.98.10:FF:000010">
    <property type="entry name" value="Alpha-1,2-mannosidase family protein"/>
    <property type="match status" value="1"/>
</dbReference>
<dbReference type="GO" id="GO:0005975">
    <property type="term" value="P:carbohydrate metabolic process"/>
    <property type="evidence" value="ECO:0007669"/>
    <property type="project" value="InterPro"/>
</dbReference>
<dbReference type="InterPro" id="IPR012939">
    <property type="entry name" value="Glyco_hydro_92"/>
</dbReference>
<dbReference type="GO" id="GO:0030246">
    <property type="term" value="F:carbohydrate binding"/>
    <property type="evidence" value="ECO:0007669"/>
    <property type="project" value="InterPro"/>
</dbReference>
<dbReference type="Pfam" id="PF17678">
    <property type="entry name" value="Glyco_hydro_92N"/>
    <property type="match status" value="1"/>
</dbReference>
<dbReference type="HOGENOM" id="CLU_003690_4_1_1"/>
<dbReference type="PANTHER" id="PTHR12143">
    <property type="entry name" value="PEPTIDE N-GLYCANASE PNGASE -RELATED"/>
    <property type="match status" value="1"/>
</dbReference>
<keyword evidence="5" id="KW-1185">Reference proteome</keyword>
<dbReference type="InterPro" id="IPR014718">
    <property type="entry name" value="GH-type_carb-bd"/>
</dbReference>
<dbReference type="Gene3D" id="1.20.1050.60">
    <property type="entry name" value="alpha-1,2-mannosidase"/>
    <property type="match status" value="1"/>
</dbReference>
<dbReference type="Pfam" id="PF07971">
    <property type="entry name" value="Glyco_hydro_92"/>
    <property type="match status" value="1"/>
</dbReference>
<keyword evidence="4" id="KW-0378">Hydrolase</keyword>
<dbReference type="EMBL" id="KN832872">
    <property type="protein sequence ID" value="KIN05373.1"/>
    <property type="molecule type" value="Genomic_DNA"/>
</dbReference>
<dbReference type="NCBIfam" id="TIGR01180">
    <property type="entry name" value="aman2_put"/>
    <property type="match status" value="1"/>
</dbReference>
<reference evidence="5" key="2">
    <citation type="submission" date="2015-01" db="EMBL/GenBank/DDBJ databases">
        <title>Evolutionary Origins and Diversification of the Mycorrhizal Mutualists.</title>
        <authorList>
            <consortium name="DOE Joint Genome Institute"/>
            <consortium name="Mycorrhizal Genomics Consortium"/>
            <person name="Kohler A."/>
            <person name="Kuo A."/>
            <person name="Nagy L.G."/>
            <person name="Floudas D."/>
            <person name="Copeland A."/>
            <person name="Barry K.W."/>
            <person name="Cichocki N."/>
            <person name="Veneault-Fourrey C."/>
            <person name="LaButti K."/>
            <person name="Lindquist E.A."/>
            <person name="Lipzen A."/>
            <person name="Lundell T."/>
            <person name="Morin E."/>
            <person name="Murat C."/>
            <person name="Riley R."/>
            <person name="Ohm R."/>
            <person name="Sun H."/>
            <person name="Tunlid A."/>
            <person name="Henrissat B."/>
            <person name="Grigoriev I.V."/>
            <person name="Hibbett D.S."/>
            <person name="Martin F."/>
        </authorList>
    </citation>
    <scope>NUCLEOTIDE SEQUENCE [LARGE SCALE GENOMIC DNA]</scope>
    <source>
        <strain evidence="5">Zn</strain>
    </source>
</reference>
<evidence type="ECO:0000313" key="4">
    <source>
        <dbReference type="EMBL" id="KIN05373.1"/>
    </source>
</evidence>
<dbReference type="Gene3D" id="3.30.2080.10">
    <property type="entry name" value="GH92 mannosidase domain"/>
    <property type="match status" value="1"/>
</dbReference>
<dbReference type="OrthoDB" id="449263at2759"/>
<sequence length="785" mass="85315">MLPTFNCKDITLVIALFVTPLLAASHRERDTVDILDYVDPLIGTSNGGHVFAGASLPYGMAKAVADCNGDKEGGYASDGSNITGFSSMHDSGTGGSPSLGNFPLFAHPGCPSDQYNNCKYAKTERATPQVDGSVIARPGYFSINLTNGVQAEMTTTSHAALYKFSFPDNPDNMPLSPLIIVDLTDLPDTRSGGTVQVDATTGKLSGSATFSPSFGVGNYVLYFCAEFSGADIRNTGLFKNGAPFVSPKSGTNIADGAWTQFFAPHANNQILARVGVSFISEDKACQNAESELSTYHFAGTRTAAESAWRQKLGVVTLDATGVSDDFQKTFYSGLYRTMLSPQDYTGENPLWSSSEPYFDSFYCIWDSFRSAHPLLSIVDPQTQTLMIRSLIDIYRHEGKLPDCRMSLCKGFTQGGSNADVVIADAYMKGFTTDVDWVTAYAALLSDAEDEPADWSVEGRGDLGSWKNLHYVPIDDNDQAPSGGPHTRSISRTVEYAYNDFCISLVAAAFGNTDDAAKYRERAGYWENLFRDTQTSSLPSGVDTGFRGFLQPKYVSGEWASQDPTLCSPLNGPDQCYLNDNGHETYEGSAWLYTFFVPQDMAHLANRTGGRQTLASRLQYLHSSGLLYIGDEQAFLPVFQFHYLMRPGLSAATIHQYIPSQFHTGTDGIPGNDDSGAMGSFAVLSMMGIWPVSGQNVYLITPPFFPSVRIKNPQTGNEATINTINFDAAYKNIYIQSATLNGVPWTKSWIDHNFFMNGGVLTLTLGSVESDWGTNLEDLPPSMSSG</sequence>
<name>A0A0C3DTG8_OIDMZ</name>
<gene>
    <name evidence="4" type="ORF">OIDMADRAFT_101987</name>
</gene>
<dbReference type="GO" id="GO:0000224">
    <property type="term" value="F:peptide-N4-(N-acetyl-beta-glucosaminyl)asparagine amidase activity"/>
    <property type="evidence" value="ECO:0007669"/>
    <property type="project" value="TreeGrafter"/>
</dbReference>
<dbReference type="PANTHER" id="PTHR12143:SF42">
    <property type="entry name" value="PUTATIVE SUBFAMILY (AFU_ORTHOLOGUE AFUA_6G13760)-RELATED"/>
    <property type="match status" value="1"/>
</dbReference>
<reference evidence="4 5" key="1">
    <citation type="submission" date="2014-04" db="EMBL/GenBank/DDBJ databases">
        <authorList>
            <consortium name="DOE Joint Genome Institute"/>
            <person name="Kuo A."/>
            <person name="Martino E."/>
            <person name="Perotto S."/>
            <person name="Kohler A."/>
            <person name="Nagy L.G."/>
            <person name="Floudas D."/>
            <person name="Copeland A."/>
            <person name="Barry K.W."/>
            <person name="Cichocki N."/>
            <person name="Veneault-Fourrey C."/>
            <person name="LaButti K."/>
            <person name="Lindquist E.A."/>
            <person name="Lipzen A."/>
            <person name="Lundell T."/>
            <person name="Morin E."/>
            <person name="Murat C."/>
            <person name="Sun H."/>
            <person name="Tunlid A."/>
            <person name="Henrissat B."/>
            <person name="Grigoriev I.V."/>
            <person name="Hibbett D.S."/>
            <person name="Martin F."/>
            <person name="Nordberg H.P."/>
            <person name="Cantor M.N."/>
            <person name="Hua S.X."/>
        </authorList>
    </citation>
    <scope>NUCLEOTIDE SEQUENCE [LARGE SCALE GENOMIC DNA]</scope>
    <source>
        <strain evidence="4 5">Zn</strain>
    </source>
</reference>
<evidence type="ECO:0000313" key="5">
    <source>
        <dbReference type="Proteomes" id="UP000054321"/>
    </source>
</evidence>
<feature type="chain" id="PRO_5002163493" evidence="1">
    <location>
        <begin position="24"/>
        <end position="785"/>
    </location>
</feature>
<evidence type="ECO:0000256" key="1">
    <source>
        <dbReference type="SAM" id="SignalP"/>
    </source>
</evidence>
<proteinExistence type="predicted"/>
<dbReference type="Gene3D" id="2.70.98.10">
    <property type="match status" value="1"/>
</dbReference>
<dbReference type="InterPro" id="IPR005887">
    <property type="entry name" value="GH92_a_mannosidase_put"/>
</dbReference>
<dbReference type="InParanoid" id="A0A0C3DTG8"/>
<dbReference type="Gene3D" id="1.20.1610.10">
    <property type="entry name" value="alpha-1,2-mannosidases domains"/>
    <property type="match status" value="1"/>
</dbReference>
<dbReference type="SUPFAM" id="SSF48208">
    <property type="entry name" value="Six-hairpin glycosidases"/>
    <property type="match status" value="1"/>
</dbReference>
<dbReference type="Proteomes" id="UP000054321">
    <property type="component" value="Unassembled WGS sequence"/>
</dbReference>
<dbReference type="FunFam" id="3.30.2080.10:FF:000001">
    <property type="entry name" value="Alpha-1,2-mannosidase subfamily"/>
    <property type="match status" value="1"/>
</dbReference>
<feature type="domain" description="Glycosyl hydrolase family 92 N-terminal" evidence="3">
    <location>
        <begin position="37"/>
        <end position="277"/>
    </location>
</feature>